<keyword evidence="8" id="KW-0444">Lipid biosynthesis</keyword>
<sequence>MQDTRNNPWPESVSGPIVFIVDSINRTEKRLLEDAIRKHQPAGATYHVVHRQLRQARRSSARTNTQLLELTKSNDNPYFVPIRICWQTRSPQKIAGISLRDLVTGNREYPGWIQQQLRLRKGSDSHSITVGNGASLEQLKESCSQHVLKHGGTENLVKFIDRSAFLAIEKVERKTKGARYKIPQLLSDEVIRKPSVIKALTELSQSSGRSMDSLIKEAKLCLDEMSAKPTTLGTDLFAALGRFMYTRGFDKNIDYADGDIERIRKLLAEKPVAFLFTHKSHIDGFLLMTIFHDQNLTPLHLFGGINMNMPGFGLLMRRSGAIFIRRSFQNDAVYKIVFKNYIDYLGEKRFPLMWALEGTRSRTGKLMPPRYGLINYVVSAYMRDDAPDLILMPVSIIYDQVPEVADYDAIQAGGKKRPESASWFMEYISGLKNPHGKIHVRFGEGVTISEHLDRSSPTPQTRDIQKIAFELAVDTNNVTPITVNSLICYVILEHGHKAITFNELHTDIQELMQLINMLGFSTTTDVQNLDEAGIRKCLLELDTTGVINTFNDGIESVYMLPMDAGRTAAYYRNGLIHFFITSAIADLALLAVSETGDDAIAQFHNEALKLRDMFKYEFFFEGSSAFIVLLERELDQRAPEWRDSVKQGAKATRKMLTGIAPILGHGTLRPFIEAYLVLARALRMQAVGEISDQKQLINHALTLGKQRVLQKRIHCEESVSGSYFENAIKIAENQDLLKAGDDAVAGRQRWLEELRAISANVRFLASIADAKRLAVRTQLEQ</sequence>
<gene>
    <name evidence="13" type="ORF">C0068_04845</name>
</gene>
<dbReference type="InterPro" id="IPR022284">
    <property type="entry name" value="GPAT/DHAPAT"/>
</dbReference>
<accession>A0A2S4HIY8</accession>
<dbReference type="InterPro" id="IPR002123">
    <property type="entry name" value="Plipid/glycerol_acylTrfase"/>
</dbReference>
<dbReference type="PANTHER" id="PTHR12563">
    <property type="entry name" value="GLYCEROL-3-PHOSPHATE ACYLTRANSFERASE"/>
    <property type="match status" value="1"/>
</dbReference>
<dbReference type="OrthoDB" id="335193at2"/>
<evidence type="ECO:0000313" key="14">
    <source>
        <dbReference type="Proteomes" id="UP000237222"/>
    </source>
</evidence>
<evidence type="ECO:0000256" key="2">
    <source>
        <dbReference type="ARBA" id="ARBA00004765"/>
    </source>
</evidence>
<dbReference type="Proteomes" id="UP000237222">
    <property type="component" value="Unassembled WGS sequence"/>
</dbReference>
<keyword evidence="8" id="KW-0594">Phospholipid biosynthesis</keyword>
<dbReference type="EMBL" id="PQGG01000010">
    <property type="protein sequence ID" value="POP53919.1"/>
    <property type="molecule type" value="Genomic_DNA"/>
</dbReference>
<dbReference type="SUPFAM" id="SSF69593">
    <property type="entry name" value="Glycerol-3-phosphate (1)-acyltransferase"/>
    <property type="match status" value="1"/>
</dbReference>
<dbReference type="GO" id="GO:0016024">
    <property type="term" value="P:CDP-diacylglycerol biosynthetic process"/>
    <property type="evidence" value="ECO:0007669"/>
    <property type="project" value="UniProtKB-UniPathway"/>
</dbReference>
<evidence type="ECO:0000256" key="10">
    <source>
        <dbReference type="ARBA" id="ARBA00023315"/>
    </source>
</evidence>
<dbReference type="SMART" id="SM00563">
    <property type="entry name" value="PlsC"/>
    <property type="match status" value="1"/>
</dbReference>
<dbReference type="GO" id="GO:0005886">
    <property type="term" value="C:plasma membrane"/>
    <property type="evidence" value="ECO:0007669"/>
    <property type="project" value="TreeGrafter"/>
</dbReference>
<feature type="domain" description="Phospholipid/glycerol acyltransferase" evidence="12">
    <location>
        <begin position="272"/>
        <end position="399"/>
    </location>
</feature>
<dbReference type="UniPathway" id="UPA00557">
    <property type="reaction ID" value="UER00612"/>
</dbReference>
<dbReference type="EC" id="2.3.1.15" evidence="4"/>
<evidence type="ECO:0000256" key="9">
    <source>
        <dbReference type="ARBA" id="ARBA00023264"/>
    </source>
</evidence>
<protein>
    <recommendedName>
        <fullName evidence="5">Glycerol-3-phosphate acyltransferase</fullName>
        <ecNumber evidence="4">2.3.1.15</ecNumber>
    </recommendedName>
</protein>
<comment type="caution">
    <text evidence="13">The sequence shown here is derived from an EMBL/GenBank/DDBJ whole genome shotgun (WGS) entry which is preliminary data.</text>
</comment>
<keyword evidence="8" id="KW-0443">Lipid metabolism</keyword>
<name>A0A2S4HIY8_9GAMM</name>
<proteinExistence type="inferred from homology"/>
<keyword evidence="10" id="KW-0012">Acyltransferase</keyword>
<organism evidence="13 14">
    <name type="scientific">Zhongshania marina</name>
    <dbReference type="NCBI Taxonomy" id="2304603"/>
    <lineage>
        <taxon>Bacteria</taxon>
        <taxon>Pseudomonadati</taxon>
        <taxon>Pseudomonadota</taxon>
        <taxon>Gammaproteobacteria</taxon>
        <taxon>Cellvibrionales</taxon>
        <taxon>Spongiibacteraceae</taxon>
        <taxon>Zhongshania</taxon>
    </lineage>
</organism>
<dbReference type="AlphaFoldDB" id="A0A2S4HIY8"/>
<dbReference type="Pfam" id="PF01553">
    <property type="entry name" value="Acyltransferase"/>
    <property type="match status" value="1"/>
</dbReference>
<dbReference type="RefSeq" id="WP_103683359.1">
    <property type="nucleotide sequence ID" value="NZ_PQGG01000010.1"/>
</dbReference>
<evidence type="ECO:0000256" key="7">
    <source>
        <dbReference type="ARBA" id="ARBA00023136"/>
    </source>
</evidence>
<dbReference type="Pfam" id="PF19277">
    <property type="entry name" value="GPAT_C"/>
    <property type="match status" value="1"/>
</dbReference>
<evidence type="ECO:0000256" key="3">
    <source>
        <dbReference type="ARBA" id="ARBA00007937"/>
    </source>
</evidence>
<keyword evidence="6" id="KW-0808">Transferase</keyword>
<dbReference type="PANTHER" id="PTHR12563:SF17">
    <property type="entry name" value="DIHYDROXYACETONE PHOSPHATE ACYLTRANSFERASE"/>
    <property type="match status" value="1"/>
</dbReference>
<dbReference type="GO" id="GO:0012505">
    <property type="term" value="C:endomembrane system"/>
    <property type="evidence" value="ECO:0007669"/>
    <property type="project" value="UniProtKB-SubCell"/>
</dbReference>
<dbReference type="InterPro" id="IPR045520">
    <property type="entry name" value="GPAT/DHAPAT_C"/>
</dbReference>
<dbReference type="CDD" id="cd07993">
    <property type="entry name" value="LPLAT_DHAPAT-like"/>
    <property type="match status" value="1"/>
</dbReference>
<comment type="subcellular location">
    <subcellularLocation>
        <location evidence="1">Endomembrane system</location>
        <topology evidence="1">Peripheral membrane protein</topology>
    </subcellularLocation>
</comment>
<evidence type="ECO:0000256" key="4">
    <source>
        <dbReference type="ARBA" id="ARBA00013113"/>
    </source>
</evidence>
<comment type="similarity">
    <text evidence="3">Belongs to the GPAT/DAPAT family.</text>
</comment>
<evidence type="ECO:0000256" key="5">
    <source>
        <dbReference type="ARBA" id="ARBA00013432"/>
    </source>
</evidence>
<evidence type="ECO:0000256" key="11">
    <source>
        <dbReference type="ARBA" id="ARBA00048427"/>
    </source>
</evidence>
<keyword evidence="9" id="KW-1208">Phospholipid metabolism</keyword>
<dbReference type="GO" id="GO:0004366">
    <property type="term" value="F:glycerol-3-phosphate O-acyltransferase activity"/>
    <property type="evidence" value="ECO:0007669"/>
    <property type="project" value="UniProtKB-EC"/>
</dbReference>
<reference evidence="13" key="1">
    <citation type="submission" date="2018-01" db="EMBL/GenBank/DDBJ databases">
        <authorList>
            <person name="Yu X.-D."/>
        </authorList>
    </citation>
    <scope>NUCLEOTIDE SEQUENCE</scope>
    <source>
        <strain evidence="13">ZX-21</strain>
    </source>
</reference>
<evidence type="ECO:0000256" key="1">
    <source>
        <dbReference type="ARBA" id="ARBA00004184"/>
    </source>
</evidence>
<comment type="pathway">
    <text evidence="2">Phospholipid metabolism; CDP-diacylglycerol biosynthesis; CDP-diacylglycerol from sn-glycerol 3-phosphate: step 1/3.</text>
</comment>
<evidence type="ECO:0000259" key="12">
    <source>
        <dbReference type="SMART" id="SM00563"/>
    </source>
</evidence>
<evidence type="ECO:0000256" key="6">
    <source>
        <dbReference type="ARBA" id="ARBA00022679"/>
    </source>
</evidence>
<evidence type="ECO:0000313" key="13">
    <source>
        <dbReference type="EMBL" id="POP53919.1"/>
    </source>
</evidence>
<keyword evidence="7" id="KW-0472">Membrane</keyword>
<dbReference type="InterPro" id="IPR041728">
    <property type="entry name" value="GPAT/DHAPAT_LPLAT"/>
</dbReference>
<comment type="catalytic activity">
    <reaction evidence="11">
        <text>sn-glycerol 3-phosphate + an acyl-CoA = a 1-acyl-sn-glycero-3-phosphate + CoA</text>
        <dbReference type="Rhea" id="RHEA:15325"/>
        <dbReference type="ChEBI" id="CHEBI:57287"/>
        <dbReference type="ChEBI" id="CHEBI:57597"/>
        <dbReference type="ChEBI" id="CHEBI:57970"/>
        <dbReference type="ChEBI" id="CHEBI:58342"/>
        <dbReference type="EC" id="2.3.1.15"/>
    </reaction>
</comment>
<evidence type="ECO:0000256" key="8">
    <source>
        <dbReference type="ARBA" id="ARBA00023209"/>
    </source>
</evidence>